<evidence type="ECO:0000313" key="2">
    <source>
        <dbReference type="Proteomes" id="UP000676325"/>
    </source>
</evidence>
<gene>
    <name evidence="1" type="ORF">KDK95_05610</name>
</gene>
<dbReference type="RefSeq" id="WP_212516931.1">
    <property type="nucleotide sequence ID" value="NZ_JAGSOH010000009.1"/>
</dbReference>
<dbReference type="AlphaFoldDB" id="A0A941IJJ7"/>
<evidence type="ECO:0000313" key="1">
    <source>
        <dbReference type="EMBL" id="MBR7825776.1"/>
    </source>
</evidence>
<keyword evidence="2" id="KW-1185">Reference proteome</keyword>
<comment type="caution">
    <text evidence="1">The sequence shown here is derived from an EMBL/GenBank/DDBJ whole genome shotgun (WGS) entry which is preliminary data.</text>
</comment>
<dbReference type="Proteomes" id="UP000676325">
    <property type="component" value="Unassembled WGS sequence"/>
</dbReference>
<reference evidence="1" key="1">
    <citation type="submission" date="2021-04" db="EMBL/GenBank/DDBJ databases">
        <title>Genome based classification of Actinospica acidithermotolerans sp. nov., an actinobacterium isolated from an Indonesian hot spring.</title>
        <authorList>
            <person name="Kusuma A.B."/>
            <person name="Putra K.E."/>
            <person name="Nafisah S."/>
            <person name="Loh J."/>
            <person name="Nouioui I."/>
            <person name="Goodfellow M."/>
        </authorList>
    </citation>
    <scope>NUCLEOTIDE SEQUENCE</scope>
    <source>
        <strain evidence="1">MGRD01-02</strain>
    </source>
</reference>
<dbReference type="EMBL" id="JAGSOH010000009">
    <property type="protein sequence ID" value="MBR7825776.1"/>
    <property type="molecule type" value="Genomic_DNA"/>
</dbReference>
<protein>
    <submittedName>
        <fullName evidence="1">Uncharacterized protein</fullName>
    </submittedName>
</protein>
<sequence>MHETSLRAPGLPLPDPARRARIRVHLERLGAGPRANFETLCALVDAAEQLPSGFMLIHHMMRELESALREVLRESKAVTDPDGGPGERRRAQILAMLADLPLVAGEQAEARRAEVAAGIAELELAGSGENQRKEIRAIAAGLDLAAEVVAGWAGLAGELHGWAHRRNLEPPRPVDAEVLERVDLLERILDEALDAHATRYGTFVHERLRALLALDAPTKTHAQALPKDFPQDTLTQQVFFTEAGPAWITPLHTAKVFRNPPGLLEDGGVPWWPASAYLVRMAEQAQITEQTDPDEAARRASVQVEIVQAAQGIPDSENPRVGMDLARIARLLEPDRAVRLTDQLVRALAAPHVLGPEHYAAAAAVLADGHGDAAAKVLRALLALDAAEDGYGAPSTRIGDWEYGEVLRTHVPVLVDTMGIDALKLFASLVAESAGDAEIATVWLPAVADAQATEPLFDPRVGLVAAARDVAVRLAEAGTEVEAILAVLPLAPAGLLARIRLHLLGLEPFAAAVPDLVREVISDPGLLHERATETEFLRLVQARAELLAPAERATLQTAIEAGPDTAAWQERRLEQGGSELAAEVLALLETAWRLDRYAAAAAILDDAGREVLGNLVETHGTAPFQRPRIRPVGGFARSAQAAELAGAQSSRELADRLAAAAEAADGQDQDPLEALSAASGLGGELRAAVAAGAAAYSADAAELAEAEAHLVACALGGFGDGLRRGAVLDWDGLQPLVAAAAAARGTARYEAVVLLRTAAEIGALPAHAAGWVWPILAGALSPDPSSEPAPDAAHRGQAVHAVAAFASWARQAEIEEAQAAVDALAGLDPGTEPGPVAEAVGAETATLRVLGHPAAGERLAALAPGTTGFTGYLRSDDLPADRVMLPLFEQALNVELPAADHQKLGIRLLRLYFNDELDLAPGGLAERWWRHPRTDGQTRRGLALTLAAARLEADGERDLFNRYVDWRLDALGPQPGAVLTGPERLELLTLAPTCLRTAPTGEALARLARILAAAGDLPGEPRAWQWLVEAYRTEPLAVLDLLHEWSKHLSSSAGLAAGRRDEQITEIWTAALNSDDPAQIELATKAINRAAAAGYPSYLQLTTTAQQ</sequence>
<organism evidence="1 2">
    <name type="scientific">Actinospica acidithermotolerans</name>
    <dbReference type="NCBI Taxonomy" id="2828514"/>
    <lineage>
        <taxon>Bacteria</taxon>
        <taxon>Bacillati</taxon>
        <taxon>Actinomycetota</taxon>
        <taxon>Actinomycetes</taxon>
        <taxon>Catenulisporales</taxon>
        <taxon>Actinospicaceae</taxon>
        <taxon>Actinospica</taxon>
    </lineage>
</organism>
<proteinExistence type="predicted"/>
<name>A0A941IJJ7_9ACTN</name>
<accession>A0A941IJJ7</accession>